<accession>A0A1C0A8C9</accession>
<keyword evidence="2" id="KW-1003">Cell membrane</keyword>
<feature type="transmembrane region" description="Helical" evidence="13">
    <location>
        <begin position="38"/>
        <end position="60"/>
    </location>
</feature>
<evidence type="ECO:0000256" key="12">
    <source>
        <dbReference type="NCBIfam" id="TIGR04265"/>
    </source>
</evidence>
<reference evidence="16" key="1">
    <citation type="submission" date="2016-07" db="EMBL/GenBank/DDBJ databases">
        <authorList>
            <person name="Florea S."/>
            <person name="Webb J.S."/>
            <person name="Jaromczyk J."/>
            <person name="Schardl C.L."/>
        </authorList>
    </citation>
    <scope>NUCLEOTIDE SEQUENCE [LARGE SCALE GENOMIC DNA]</scope>
    <source>
        <strain evidence="16">Z6</strain>
    </source>
</reference>
<dbReference type="SMART" id="SM00155">
    <property type="entry name" value="PLDc"/>
    <property type="match status" value="2"/>
</dbReference>
<keyword evidence="16" id="KW-1185">Reference proteome</keyword>
<evidence type="ECO:0000256" key="4">
    <source>
        <dbReference type="ARBA" id="ARBA00022679"/>
    </source>
</evidence>
<dbReference type="OrthoDB" id="9762009at2"/>
<keyword evidence="10" id="KW-0594">Phospholipid biosynthesis</keyword>
<dbReference type="GO" id="GO:0032049">
    <property type="term" value="P:cardiolipin biosynthetic process"/>
    <property type="evidence" value="ECO:0007669"/>
    <property type="project" value="UniProtKB-UniRule"/>
</dbReference>
<dbReference type="Gene3D" id="3.30.870.10">
    <property type="entry name" value="Endonuclease Chain A"/>
    <property type="match status" value="2"/>
</dbReference>
<dbReference type="Proteomes" id="UP000093514">
    <property type="component" value="Unassembled WGS sequence"/>
</dbReference>
<keyword evidence="9 13" id="KW-0472">Membrane</keyword>
<keyword evidence="7 13" id="KW-1133">Transmembrane helix</keyword>
<evidence type="ECO:0000256" key="10">
    <source>
        <dbReference type="ARBA" id="ARBA00023209"/>
    </source>
</evidence>
<dbReference type="GO" id="GO:0005886">
    <property type="term" value="C:plasma membrane"/>
    <property type="evidence" value="ECO:0007669"/>
    <property type="project" value="UniProtKB-SubCell"/>
</dbReference>
<gene>
    <name evidence="15" type="ORF">U472_10765</name>
</gene>
<dbReference type="EMBL" id="LWDV01000009">
    <property type="protein sequence ID" value="OCL26471.1"/>
    <property type="molecule type" value="Genomic_DNA"/>
</dbReference>
<evidence type="ECO:0000256" key="1">
    <source>
        <dbReference type="ARBA" id="ARBA00004651"/>
    </source>
</evidence>
<feature type="domain" description="PLD phosphodiesterase" evidence="14">
    <location>
        <begin position="244"/>
        <end position="271"/>
    </location>
</feature>
<name>A0A1C0A8C9_9FIRM</name>
<dbReference type="InterPro" id="IPR027379">
    <property type="entry name" value="CLS_N"/>
</dbReference>
<dbReference type="Pfam" id="PF13091">
    <property type="entry name" value="PLDc_2"/>
    <property type="match status" value="2"/>
</dbReference>
<feature type="domain" description="PLD phosphodiesterase" evidence="14">
    <location>
        <begin position="426"/>
        <end position="453"/>
    </location>
</feature>
<dbReference type="AlphaFoldDB" id="A0A1C0A8C9"/>
<organism evidence="15 16">
    <name type="scientific">Orenia metallireducens</name>
    <dbReference type="NCBI Taxonomy" id="1413210"/>
    <lineage>
        <taxon>Bacteria</taxon>
        <taxon>Bacillati</taxon>
        <taxon>Bacillota</taxon>
        <taxon>Clostridia</taxon>
        <taxon>Halanaerobiales</taxon>
        <taxon>Halobacteroidaceae</taxon>
        <taxon>Orenia</taxon>
    </lineage>
</organism>
<feature type="transmembrane region" description="Helical" evidence="13">
    <location>
        <begin position="12"/>
        <end position="31"/>
    </location>
</feature>
<dbReference type="SUPFAM" id="SSF56024">
    <property type="entry name" value="Phospholipase D/nuclease"/>
    <property type="match status" value="2"/>
</dbReference>
<dbReference type="EC" id="2.7.8.-" evidence="12"/>
<dbReference type="InterPro" id="IPR001736">
    <property type="entry name" value="PLipase_D/transphosphatidylase"/>
</dbReference>
<dbReference type="Pfam" id="PF13396">
    <property type="entry name" value="PLDc_N"/>
    <property type="match status" value="1"/>
</dbReference>
<dbReference type="GO" id="GO:0008808">
    <property type="term" value="F:cardiolipin synthase activity"/>
    <property type="evidence" value="ECO:0007669"/>
    <property type="project" value="UniProtKB-UniRule"/>
</dbReference>
<keyword evidence="5 13" id="KW-0812">Transmembrane</keyword>
<keyword evidence="6" id="KW-0677">Repeat</keyword>
<reference evidence="15 16" key="2">
    <citation type="submission" date="2016-08" db="EMBL/GenBank/DDBJ databases">
        <title>Orenia metallireducens sp. nov. strain Z6, a Novel Metal-reducing Firmicute from the Deep Subsurface.</title>
        <authorList>
            <person name="Maxim B.I."/>
            <person name="Kenneth K."/>
            <person name="Flynn T.M."/>
            <person name="Oloughlin E.J."/>
            <person name="Locke R.A."/>
            <person name="Weber J.R."/>
            <person name="Egan S.M."/>
            <person name="Mackie R.I."/>
            <person name="Cann I.K."/>
        </authorList>
    </citation>
    <scope>NUCLEOTIDE SEQUENCE [LARGE SCALE GENOMIC DNA]</scope>
    <source>
        <strain evidence="15 16">Z6</strain>
    </source>
</reference>
<dbReference type="InterPro" id="IPR025202">
    <property type="entry name" value="PLD-like_dom"/>
</dbReference>
<sequence>MKFVRKFLFHRITFLFLAILVQLLVLIGIILKFNEYFIFFYGGSILISMAAVLGIINNHINPAYKIAWIIPILLFPIIGGMFYIFFGGKKLGKRAKNRMISIGNKTRKALASQESILEEMESENETAANQSRYLQDYAYFPPYRNTITKYFPSGEMKFEKLKEELRKAEYYIFLEYFIIEEGEMWNSILDILVEKASEGVDVRVIYDDVGCLFTLPYRYDTKLEEMGIKCCVFNPLIPILSPMINNRDHRKLTIIDGHTGFTGGSNLADEYINKVEKYGHWKDSAIMLKGEAVWSMTVMFLSMWSYLRGIEENLEEFKYDNNLLEDNSKNGDGYIQPFADSPLDDETVGEIVYLNLINKAKKYVYITTPYLIINNEMVTALSSAAKGGVDIRIITPHCADKWYVHAVTRSYYRILIESGVKIYEYLPGFIHSKNYISDDNYGVVGTINMDYRSLYLHFECGVWMYDCNTIIEMKEDFLNTLKVCKEITMEDFEDIKWYKALGSSVLRLFSPLM</sequence>
<keyword evidence="8" id="KW-0443">Lipid metabolism</keyword>
<dbReference type="NCBIfam" id="TIGR04265">
    <property type="entry name" value="bac_cardiolipin"/>
    <property type="match status" value="1"/>
</dbReference>
<dbReference type="PANTHER" id="PTHR21248">
    <property type="entry name" value="CARDIOLIPIN SYNTHASE"/>
    <property type="match status" value="1"/>
</dbReference>
<dbReference type="RefSeq" id="WP_068718334.1">
    <property type="nucleotide sequence ID" value="NZ_LWDV01000009.1"/>
</dbReference>
<feature type="transmembrane region" description="Helical" evidence="13">
    <location>
        <begin position="66"/>
        <end position="86"/>
    </location>
</feature>
<comment type="subcellular location">
    <subcellularLocation>
        <location evidence="1">Cell membrane</location>
        <topology evidence="1">Multi-pass membrane protein</topology>
    </subcellularLocation>
</comment>
<evidence type="ECO:0000313" key="15">
    <source>
        <dbReference type="EMBL" id="OCL26471.1"/>
    </source>
</evidence>
<evidence type="ECO:0000256" key="13">
    <source>
        <dbReference type="SAM" id="Phobius"/>
    </source>
</evidence>
<keyword evidence="11" id="KW-1208">Phospholipid metabolism</keyword>
<evidence type="ECO:0000256" key="9">
    <source>
        <dbReference type="ARBA" id="ARBA00023136"/>
    </source>
</evidence>
<evidence type="ECO:0000259" key="14">
    <source>
        <dbReference type="PROSITE" id="PS50035"/>
    </source>
</evidence>
<evidence type="ECO:0000256" key="7">
    <source>
        <dbReference type="ARBA" id="ARBA00022989"/>
    </source>
</evidence>
<proteinExistence type="predicted"/>
<comment type="caution">
    <text evidence="15">The sequence shown here is derived from an EMBL/GenBank/DDBJ whole genome shotgun (WGS) entry which is preliminary data.</text>
</comment>
<evidence type="ECO:0000256" key="11">
    <source>
        <dbReference type="ARBA" id="ARBA00023264"/>
    </source>
</evidence>
<keyword evidence="3" id="KW-0444">Lipid biosynthesis</keyword>
<evidence type="ECO:0000313" key="16">
    <source>
        <dbReference type="Proteomes" id="UP000093514"/>
    </source>
</evidence>
<evidence type="ECO:0000256" key="8">
    <source>
        <dbReference type="ARBA" id="ARBA00023098"/>
    </source>
</evidence>
<dbReference type="CDD" id="cd09160">
    <property type="entry name" value="PLDc_SMU_988_like_2"/>
    <property type="match status" value="1"/>
</dbReference>
<dbReference type="CDD" id="cd09154">
    <property type="entry name" value="PLDc_SMU_988_like_1"/>
    <property type="match status" value="1"/>
</dbReference>
<evidence type="ECO:0000256" key="3">
    <source>
        <dbReference type="ARBA" id="ARBA00022516"/>
    </source>
</evidence>
<evidence type="ECO:0000256" key="5">
    <source>
        <dbReference type="ARBA" id="ARBA00022692"/>
    </source>
</evidence>
<evidence type="ECO:0000256" key="6">
    <source>
        <dbReference type="ARBA" id="ARBA00022737"/>
    </source>
</evidence>
<evidence type="ECO:0000256" key="2">
    <source>
        <dbReference type="ARBA" id="ARBA00022475"/>
    </source>
</evidence>
<dbReference type="PROSITE" id="PS50035">
    <property type="entry name" value="PLD"/>
    <property type="match status" value="2"/>
</dbReference>
<dbReference type="InterPro" id="IPR022924">
    <property type="entry name" value="Cardiolipin_synthase"/>
</dbReference>
<dbReference type="PANTHER" id="PTHR21248:SF22">
    <property type="entry name" value="PHOSPHOLIPASE D"/>
    <property type="match status" value="1"/>
</dbReference>
<protein>
    <recommendedName>
        <fullName evidence="12">Cardiolipin synthase</fullName>
        <ecNumber evidence="12">2.7.8.-</ecNumber>
    </recommendedName>
</protein>
<keyword evidence="4" id="KW-0808">Transferase</keyword>